<evidence type="ECO:0008006" key="7">
    <source>
        <dbReference type="Google" id="ProtNLM"/>
    </source>
</evidence>
<evidence type="ECO:0000313" key="6">
    <source>
        <dbReference type="Proteomes" id="UP001416858"/>
    </source>
</evidence>
<proteinExistence type="inferred from homology"/>
<comment type="caution">
    <text evidence="5">The sequence shown here is derived from an EMBL/GenBank/DDBJ whole genome shotgun (WGS) entry which is preliminary data.</text>
</comment>
<keyword evidence="2" id="KW-0805">Transcription regulation</keyword>
<keyword evidence="4" id="KW-0804">Transcription</keyword>
<keyword evidence="6" id="KW-1185">Reference proteome</keyword>
<dbReference type="EMBL" id="BAABRO010000025">
    <property type="protein sequence ID" value="GAA5510572.1"/>
    <property type="molecule type" value="Genomic_DNA"/>
</dbReference>
<dbReference type="InterPro" id="IPR036388">
    <property type="entry name" value="WH-like_DNA-bd_sf"/>
</dbReference>
<dbReference type="Pfam" id="PF03965">
    <property type="entry name" value="Penicillinase_R"/>
    <property type="match status" value="1"/>
</dbReference>
<organism evidence="5 6">
    <name type="scientific">Novipirellula caenicola</name>
    <dbReference type="NCBI Taxonomy" id="1536901"/>
    <lineage>
        <taxon>Bacteria</taxon>
        <taxon>Pseudomonadati</taxon>
        <taxon>Planctomycetota</taxon>
        <taxon>Planctomycetia</taxon>
        <taxon>Pirellulales</taxon>
        <taxon>Pirellulaceae</taxon>
        <taxon>Novipirellula</taxon>
    </lineage>
</organism>
<evidence type="ECO:0000256" key="1">
    <source>
        <dbReference type="ARBA" id="ARBA00011046"/>
    </source>
</evidence>
<evidence type="ECO:0000256" key="4">
    <source>
        <dbReference type="ARBA" id="ARBA00023163"/>
    </source>
</evidence>
<dbReference type="Proteomes" id="UP001416858">
    <property type="component" value="Unassembled WGS sequence"/>
</dbReference>
<evidence type="ECO:0000256" key="3">
    <source>
        <dbReference type="ARBA" id="ARBA00023125"/>
    </source>
</evidence>
<dbReference type="InterPro" id="IPR036390">
    <property type="entry name" value="WH_DNA-bd_sf"/>
</dbReference>
<dbReference type="RefSeq" id="WP_345688596.1">
    <property type="nucleotide sequence ID" value="NZ_BAABRO010000025.1"/>
</dbReference>
<keyword evidence="3" id="KW-0238">DNA-binding</keyword>
<reference evidence="5 6" key="1">
    <citation type="submission" date="2024-02" db="EMBL/GenBank/DDBJ databases">
        <title>Rhodopirellula caenicola NBRC 110016.</title>
        <authorList>
            <person name="Ichikawa N."/>
            <person name="Katano-Makiyama Y."/>
            <person name="Hidaka K."/>
        </authorList>
    </citation>
    <scope>NUCLEOTIDE SEQUENCE [LARGE SCALE GENOMIC DNA]</scope>
    <source>
        <strain evidence="5 6">NBRC 110016</strain>
    </source>
</reference>
<comment type="similarity">
    <text evidence="1">Belongs to the BlaI transcriptional regulatory family.</text>
</comment>
<dbReference type="Gene3D" id="1.10.10.10">
    <property type="entry name" value="Winged helix-like DNA-binding domain superfamily/Winged helix DNA-binding domain"/>
    <property type="match status" value="1"/>
</dbReference>
<sequence>MAKRAKTPLELGKRERQVYETVVRLDEASVAEVQSNLDSPPSYSAVRATLGFLVDKGWLKHRRDGQRYLYRAAASREKTQRNAARRLLDNFFGGSPAAAVAALLDAADLELSDEQRREMIERIQQARKENR</sequence>
<gene>
    <name evidence="5" type="ORF">Rcae01_06081</name>
</gene>
<protein>
    <recommendedName>
        <fullName evidence="7">Penicillinase repressor</fullName>
    </recommendedName>
</protein>
<dbReference type="InterPro" id="IPR005650">
    <property type="entry name" value="BlaI_family"/>
</dbReference>
<name>A0ABP9VZL5_9BACT</name>
<accession>A0ABP9VZL5</accession>
<dbReference type="SUPFAM" id="SSF46785">
    <property type="entry name" value="Winged helix' DNA-binding domain"/>
    <property type="match status" value="1"/>
</dbReference>
<evidence type="ECO:0000313" key="5">
    <source>
        <dbReference type="EMBL" id="GAA5510572.1"/>
    </source>
</evidence>
<evidence type="ECO:0000256" key="2">
    <source>
        <dbReference type="ARBA" id="ARBA00023015"/>
    </source>
</evidence>